<dbReference type="PROSITE" id="PS50895">
    <property type="entry name" value="SURF1"/>
    <property type="match status" value="1"/>
</dbReference>
<dbReference type="Pfam" id="PF02104">
    <property type="entry name" value="SURF1"/>
    <property type="match status" value="1"/>
</dbReference>
<feature type="transmembrane region" description="Helical" evidence="6">
    <location>
        <begin position="197"/>
        <end position="218"/>
    </location>
</feature>
<comment type="similarity">
    <text evidence="2 6">Belongs to the SURF1 family.</text>
</comment>
<comment type="subcellular location">
    <subcellularLocation>
        <location evidence="6">Cell membrane</location>
        <topology evidence="6">Multi-pass membrane protein</topology>
    </subcellularLocation>
    <subcellularLocation>
        <location evidence="1">Membrane</location>
    </subcellularLocation>
</comment>
<dbReference type="PANTHER" id="PTHR23427:SF2">
    <property type="entry name" value="SURFEIT LOCUS PROTEIN 1"/>
    <property type="match status" value="1"/>
</dbReference>
<proteinExistence type="inferred from homology"/>
<keyword evidence="4 6" id="KW-1133">Transmembrane helix</keyword>
<organism evidence="7 8">
    <name type="scientific">Plastorhodobacter daqingensis</name>
    <dbReference type="NCBI Taxonomy" id="1387281"/>
    <lineage>
        <taxon>Bacteria</taxon>
        <taxon>Pseudomonadati</taxon>
        <taxon>Pseudomonadota</taxon>
        <taxon>Alphaproteobacteria</taxon>
        <taxon>Rhodobacterales</taxon>
        <taxon>Paracoccaceae</taxon>
        <taxon>Plastorhodobacter</taxon>
    </lineage>
</organism>
<gene>
    <name evidence="7" type="ORF">ACFQXB_15850</name>
</gene>
<evidence type="ECO:0000256" key="2">
    <source>
        <dbReference type="ARBA" id="ARBA00007165"/>
    </source>
</evidence>
<dbReference type="RefSeq" id="WP_377405807.1">
    <property type="nucleotide sequence ID" value="NZ_JBHTFQ010000009.1"/>
</dbReference>
<sequence>MTRRMILPLIFGILGTGILLSLGLWQMQRLDWKRAVIDEIEASIHAAPVALPDRPDPARDRYLPVAVSGRTTGDEIHVLVSRKGVGAGFRIISAFETDDGRRIMIDRGFVREAARNQPRPARPLDVVGNLHWPQDSDSYTPEPDAVRGFWFARDVPRMAEALGTEPLLVILREGAEDGIEPLPVDTSAIPNDHLNYAVTWFLLAAVWAGMTVFLLWRIRRGTD</sequence>
<keyword evidence="8" id="KW-1185">Reference proteome</keyword>
<comment type="caution">
    <text evidence="7">The sequence shown here is derived from an EMBL/GenBank/DDBJ whole genome shotgun (WGS) entry which is preliminary data.</text>
</comment>
<keyword evidence="3 6" id="KW-0812">Transmembrane</keyword>
<accession>A0ABW2ULQ1</accession>
<evidence type="ECO:0000313" key="7">
    <source>
        <dbReference type="EMBL" id="MFC7705662.1"/>
    </source>
</evidence>
<dbReference type="InterPro" id="IPR045214">
    <property type="entry name" value="Surf1/Surf4"/>
</dbReference>
<protein>
    <recommendedName>
        <fullName evidence="6">SURF1-like protein</fullName>
    </recommendedName>
</protein>
<keyword evidence="6" id="KW-1003">Cell membrane</keyword>
<evidence type="ECO:0000256" key="3">
    <source>
        <dbReference type="ARBA" id="ARBA00022692"/>
    </source>
</evidence>
<reference evidence="8" key="1">
    <citation type="journal article" date="2019" name="Int. J. Syst. Evol. Microbiol.">
        <title>The Global Catalogue of Microorganisms (GCM) 10K type strain sequencing project: providing services to taxonomists for standard genome sequencing and annotation.</title>
        <authorList>
            <consortium name="The Broad Institute Genomics Platform"/>
            <consortium name="The Broad Institute Genome Sequencing Center for Infectious Disease"/>
            <person name="Wu L."/>
            <person name="Ma J."/>
        </authorList>
    </citation>
    <scope>NUCLEOTIDE SEQUENCE [LARGE SCALE GENOMIC DNA]</scope>
    <source>
        <strain evidence="8">CGMCC 1.12750</strain>
    </source>
</reference>
<dbReference type="EMBL" id="JBHTFQ010000009">
    <property type="protein sequence ID" value="MFC7705662.1"/>
    <property type="molecule type" value="Genomic_DNA"/>
</dbReference>
<evidence type="ECO:0000256" key="4">
    <source>
        <dbReference type="ARBA" id="ARBA00022989"/>
    </source>
</evidence>
<dbReference type="CDD" id="cd06662">
    <property type="entry name" value="SURF1"/>
    <property type="match status" value="1"/>
</dbReference>
<feature type="transmembrane region" description="Helical" evidence="6">
    <location>
        <begin position="6"/>
        <end position="25"/>
    </location>
</feature>
<name>A0ABW2ULQ1_9RHOB</name>
<evidence type="ECO:0000256" key="1">
    <source>
        <dbReference type="ARBA" id="ARBA00004370"/>
    </source>
</evidence>
<dbReference type="InterPro" id="IPR002994">
    <property type="entry name" value="Surf1/Shy1"/>
</dbReference>
<evidence type="ECO:0000256" key="6">
    <source>
        <dbReference type="RuleBase" id="RU363076"/>
    </source>
</evidence>
<dbReference type="Proteomes" id="UP001596516">
    <property type="component" value="Unassembled WGS sequence"/>
</dbReference>
<evidence type="ECO:0000313" key="8">
    <source>
        <dbReference type="Proteomes" id="UP001596516"/>
    </source>
</evidence>
<evidence type="ECO:0000256" key="5">
    <source>
        <dbReference type="ARBA" id="ARBA00023136"/>
    </source>
</evidence>
<dbReference type="PANTHER" id="PTHR23427">
    <property type="entry name" value="SURFEIT LOCUS PROTEIN"/>
    <property type="match status" value="1"/>
</dbReference>
<keyword evidence="5 6" id="KW-0472">Membrane</keyword>